<name>A0A4Y2CFP3_ARAVE</name>
<proteinExistence type="predicted"/>
<evidence type="ECO:0000313" key="2">
    <source>
        <dbReference type="Proteomes" id="UP000499080"/>
    </source>
</evidence>
<protein>
    <submittedName>
        <fullName evidence="1">Uncharacterized protein</fullName>
    </submittedName>
</protein>
<keyword evidence="2" id="KW-1185">Reference proteome</keyword>
<gene>
    <name evidence="1" type="ORF">AVEN_14551_1</name>
</gene>
<dbReference type="Proteomes" id="UP000499080">
    <property type="component" value="Unassembled WGS sequence"/>
</dbReference>
<organism evidence="1 2">
    <name type="scientific">Araneus ventricosus</name>
    <name type="common">Orbweaver spider</name>
    <name type="synonym">Epeira ventricosa</name>
    <dbReference type="NCBI Taxonomy" id="182803"/>
    <lineage>
        <taxon>Eukaryota</taxon>
        <taxon>Metazoa</taxon>
        <taxon>Ecdysozoa</taxon>
        <taxon>Arthropoda</taxon>
        <taxon>Chelicerata</taxon>
        <taxon>Arachnida</taxon>
        <taxon>Araneae</taxon>
        <taxon>Araneomorphae</taxon>
        <taxon>Entelegynae</taxon>
        <taxon>Araneoidea</taxon>
        <taxon>Araneidae</taxon>
        <taxon>Araneus</taxon>
    </lineage>
</organism>
<dbReference type="EMBL" id="BGPR01000186">
    <property type="protein sequence ID" value="GBM03039.1"/>
    <property type="molecule type" value="Genomic_DNA"/>
</dbReference>
<dbReference type="AlphaFoldDB" id="A0A4Y2CFP3"/>
<sequence>MQLYGRNLAYSFIIRNSCGNHPGLARSRPVYRSDGRCNSSSAEAGVLMAITGQGLTPPVVGTHYHRHQPLLYRPGKQDPTYLSGGFSSTDSRCRTYHQKYISASKYDLNSPKCCLSIRVLVNTVTQKRKKYRRVKFGMWFYHYNRRYAKNCGSSQ</sequence>
<evidence type="ECO:0000313" key="1">
    <source>
        <dbReference type="EMBL" id="GBM03039.1"/>
    </source>
</evidence>
<reference evidence="1 2" key="1">
    <citation type="journal article" date="2019" name="Sci. Rep.">
        <title>Orb-weaving spider Araneus ventricosus genome elucidates the spidroin gene catalogue.</title>
        <authorList>
            <person name="Kono N."/>
            <person name="Nakamura H."/>
            <person name="Ohtoshi R."/>
            <person name="Moran D.A.P."/>
            <person name="Shinohara A."/>
            <person name="Yoshida Y."/>
            <person name="Fujiwara M."/>
            <person name="Mori M."/>
            <person name="Tomita M."/>
            <person name="Arakawa K."/>
        </authorList>
    </citation>
    <scope>NUCLEOTIDE SEQUENCE [LARGE SCALE GENOMIC DNA]</scope>
</reference>
<comment type="caution">
    <text evidence="1">The sequence shown here is derived from an EMBL/GenBank/DDBJ whole genome shotgun (WGS) entry which is preliminary data.</text>
</comment>
<accession>A0A4Y2CFP3</accession>